<dbReference type="Proteomes" id="UP001234989">
    <property type="component" value="Chromosome 7"/>
</dbReference>
<evidence type="ECO:0000256" key="1">
    <source>
        <dbReference type="SAM" id="Phobius"/>
    </source>
</evidence>
<organism evidence="2 3">
    <name type="scientific">Solanum verrucosum</name>
    <dbReference type="NCBI Taxonomy" id="315347"/>
    <lineage>
        <taxon>Eukaryota</taxon>
        <taxon>Viridiplantae</taxon>
        <taxon>Streptophyta</taxon>
        <taxon>Embryophyta</taxon>
        <taxon>Tracheophyta</taxon>
        <taxon>Spermatophyta</taxon>
        <taxon>Magnoliopsida</taxon>
        <taxon>eudicotyledons</taxon>
        <taxon>Gunneridae</taxon>
        <taxon>Pentapetalae</taxon>
        <taxon>asterids</taxon>
        <taxon>lamiids</taxon>
        <taxon>Solanales</taxon>
        <taxon>Solanaceae</taxon>
        <taxon>Solanoideae</taxon>
        <taxon>Solaneae</taxon>
        <taxon>Solanum</taxon>
    </lineage>
</organism>
<evidence type="ECO:0000313" key="3">
    <source>
        <dbReference type="Proteomes" id="UP001234989"/>
    </source>
</evidence>
<keyword evidence="1" id="KW-0812">Transmembrane</keyword>
<keyword evidence="3" id="KW-1185">Reference proteome</keyword>
<dbReference type="AlphaFoldDB" id="A0AAF0U5Q9"/>
<accession>A0AAF0U5Q9</accession>
<reference evidence="2" key="1">
    <citation type="submission" date="2023-08" db="EMBL/GenBank/DDBJ databases">
        <title>A de novo genome assembly of Solanum verrucosum Schlechtendal, a Mexican diploid species geographically isolated from the other diploid A-genome species in potato relatives.</title>
        <authorList>
            <person name="Hosaka K."/>
        </authorList>
    </citation>
    <scope>NUCLEOTIDE SEQUENCE</scope>
    <source>
        <tissue evidence="2">Young leaves</tissue>
    </source>
</reference>
<name>A0AAF0U5Q9_SOLVR</name>
<dbReference type="EMBL" id="CP133618">
    <property type="protein sequence ID" value="WMV39718.1"/>
    <property type="molecule type" value="Genomic_DNA"/>
</dbReference>
<feature type="transmembrane region" description="Helical" evidence="1">
    <location>
        <begin position="20"/>
        <end position="44"/>
    </location>
</feature>
<sequence length="98" mass="11568">MVMRILKEGEIYLGKEKRKYSIKMIIYGWSLCITKLFLCLHYHLNLIAQIHYLVMKWMTKHSLSHLFVGVVWELPLKGKGSTLMNEWLAVKRSARSDT</sequence>
<gene>
    <name evidence="2" type="ORF">MTR67_033103</name>
</gene>
<keyword evidence="1" id="KW-0472">Membrane</keyword>
<keyword evidence="1" id="KW-1133">Transmembrane helix</keyword>
<evidence type="ECO:0000313" key="2">
    <source>
        <dbReference type="EMBL" id="WMV39718.1"/>
    </source>
</evidence>
<protein>
    <submittedName>
        <fullName evidence="2">Uncharacterized protein</fullName>
    </submittedName>
</protein>
<proteinExistence type="predicted"/>